<dbReference type="Proteomes" id="UP000276770">
    <property type="component" value="Unassembled WGS sequence"/>
</dbReference>
<sequence length="67" mass="7802">MKKYIFPSNILNPCYNLMLLTIRNILIYLEIVKHYSKKCYQKAWNQLEAKTDVSASTTKGGMTGVWE</sequence>
<keyword evidence="2" id="KW-1185">Reference proteome</keyword>
<protein>
    <submittedName>
        <fullName evidence="1">Uncharacterized protein</fullName>
    </submittedName>
</protein>
<evidence type="ECO:0000313" key="1">
    <source>
        <dbReference type="EMBL" id="RLQ94070.1"/>
    </source>
</evidence>
<proteinExistence type="predicted"/>
<organism evidence="1 2">
    <name type="scientific">Falsibacillus albus</name>
    <dbReference type="NCBI Taxonomy" id="2478915"/>
    <lineage>
        <taxon>Bacteria</taxon>
        <taxon>Bacillati</taxon>
        <taxon>Bacillota</taxon>
        <taxon>Bacilli</taxon>
        <taxon>Bacillales</taxon>
        <taxon>Bacillaceae</taxon>
        <taxon>Falsibacillus</taxon>
    </lineage>
</organism>
<comment type="caution">
    <text evidence="1">The sequence shown here is derived from an EMBL/GenBank/DDBJ whole genome shotgun (WGS) entry which is preliminary data.</text>
</comment>
<dbReference type="AlphaFoldDB" id="A0A3L7JU77"/>
<accession>A0A3L7JU77</accession>
<dbReference type="EMBL" id="RCVZ01000011">
    <property type="protein sequence ID" value="RLQ94070.1"/>
    <property type="molecule type" value="Genomic_DNA"/>
</dbReference>
<name>A0A3L7JU77_9BACI</name>
<reference evidence="1 2" key="1">
    <citation type="submission" date="2018-10" db="EMBL/GenBank/DDBJ databases">
        <title>Falsibacillus sp. genome draft.</title>
        <authorList>
            <person name="Shi S."/>
        </authorList>
    </citation>
    <scope>NUCLEOTIDE SEQUENCE [LARGE SCALE GENOMIC DNA]</scope>
    <source>
        <strain evidence="1 2">GY 10110</strain>
    </source>
</reference>
<gene>
    <name evidence="1" type="ORF">D9X91_15685</name>
</gene>
<evidence type="ECO:0000313" key="2">
    <source>
        <dbReference type="Proteomes" id="UP000276770"/>
    </source>
</evidence>